<reference evidence="4 5" key="1">
    <citation type="submission" date="2020-02" db="EMBL/GenBank/DDBJ databases">
        <title>Esox lucius (northern pike) genome, fEsoLuc1, primary haplotype.</title>
        <authorList>
            <person name="Myers G."/>
            <person name="Karagic N."/>
            <person name="Meyer A."/>
            <person name="Pippel M."/>
            <person name="Reichard M."/>
            <person name="Winkler S."/>
            <person name="Tracey A."/>
            <person name="Sims Y."/>
            <person name="Howe K."/>
            <person name="Rhie A."/>
            <person name="Formenti G."/>
            <person name="Durbin R."/>
            <person name="Fedrigo O."/>
            <person name="Jarvis E.D."/>
        </authorList>
    </citation>
    <scope>NUCLEOTIDE SEQUENCE [LARGE SCALE GENOMIC DNA]</scope>
</reference>
<proteinExistence type="inferred from homology"/>
<dbReference type="InterPro" id="IPR051320">
    <property type="entry name" value="Viral_Replic_Matur_Polypro"/>
</dbReference>
<feature type="domain" description="Reverse transcriptase" evidence="3">
    <location>
        <begin position="1"/>
        <end position="196"/>
    </location>
</feature>
<dbReference type="Gene3D" id="3.30.70.270">
    <property type="match status" value="2"/>
</dbReference>
<evidence type="ECO:0000256" key="1">
    <source>
        <dbReference type="ARBA" id="ARBA00010879"/>
    </source>
</evidence>
<reference evidence="4" key="2">
    <citation type="submission" date="2025-08" db="UniProtKB">
        <authorList>
            <consortium name="Ensembl"/>
        </authorList>
    </citation>
    <scope>IDENTIFICATION</scope>
</reference>
<dbReference type="Gene3D" id="3.10.10.10">
    <property type="entry name" value="HIV Type 1 Reverse Transcriptase, subunit A, domain 1"/>
    <property type="match status" value="1"/>
</dbReference>
<dbReference type="Ensembl" id="ENSELUT00000111203.1">
    <property type="protein sequence ID" value="ENSELUP00000091667.1"/>
    <property type="gene ID" value="ENSELUG00000044915.1"/>
</dbReference>
<name>A0AAY5KZ03_ESOLU</name>
<dbReference type="InterPro" id="IPR000477">
    <property type="entry name" value="RT_dom"/>
</dbReference>
<dbReference type="GeneTree" id="ENSGT01120000273042"/>
<protein>
    <recommendedName>
        <fullName evidence="2">ribonuclease H</fullName>
        <ecNumber evidence="2">3.1.26.4</ecNumber>
    </recommendedName>
</protein>
<dbReference type="SUPFAM" id="SSF56672">
    <property type="entry name" value="DNA/RNA polymerases"/>
    <property type="match status" value="1"/>
</dbReference>
<dbReference type="EC" id="3.1.26.4" evidence="2"/>
<dbReference type="InterPro" id="IPR043128">
    <property type="entry name" value="Rev_trsase/Diguanyl_cyclase"/>
</dbReference>
<dbReference type="Pfam" id="PF00078">
    <property type="entry name" value="RVT_1"/>
    <property type="match status" value="1"/>
</dbReference>
<sequence length="272" mass="30295">MMAEESVPHVSLALHPKHQAKDLGPMVKRAVECTNWTLTQAPNEWYSPSCKTYRLEAPGTNLYVALTNLTPDQKWFTCIDLANAFFCLPLSEELRDIFSFTHKGRQWRYTRLPQGFALSPGIFNQVLREALQGCCLPTGVTLVQYVDDLLLAAPTVAACIQATMTVLTRLAEKGFEVSKEKLQLVRTQVSFLGRVISQKGAGLSPAHRTTILHHPKPTTVQEMLSFLGLTGYSHNYIPNYSGLTGPLRALVKEQGMRKLKATIGLARPTRRS</sequence>
<dbReference type="PANTHER" id="PTHR33064:SF37">
    <property type="entry name" value="RIBONUCLEASE H"/>
    <property type="match status" value="1"/>
</dbReference>
<dbReference type="PROSITE" id="PS50878">
    <property type="entry name" value="RT_POL"/>
    <property type="match status" value="1"/>
</dbReference>
<evidence type="ECO:0000313" key="4">
    <source>
        <dbReference type="Ensembl" id="ENSELUP00000091667.1"/>
    </source>
</evidence>
<dbReference type="GO" id="GO:0004523">
    <property type="term" value="F:RNA-DNA hybrid ribonuclease activity"/>
    <property type="evidence" value="ECO:0007669"/>
    <property type="project" value="UniProtKB-EC"/>
</dbReference>
<dbReference type="PANTHER" id="PTHR33064">
    <property type="entry name" value="POL PROTEIN"/>
    <property type="match status" value="1"/>
</dbReference>
<dbReference type="InterPro" id="IPR043502">
    <property type="entry name" value="DNA/RNA_pol_sf"/>
</dbReference>
<dbReference type="Proteomes" id="UP000265140">
    <property type="component" value="Chromosome 11"/>
</dbReference>
<keyword evidence="5" id="KW-1185">Reference proteome</keyword>
<evidence type="ECO:0000256" key="2">
    <source>
        <dbReference type="ARBA" id="ARBA00012180"/>
    </source>
</evidence>
<evidence type="ECO:0000313" key="5">
    <source>
        <dbReference type="Proteomes" id="UP000265140"/>
    </source>
</evidence>
<comment type="similarity">
    <text evidence="1">Belongs to the beta type-B retroviral polymerase family. HERV class-II K(HML-2) pol subfamily.</text>
</comment>
<evidence type="ECO:0000259" key="3">
    <source>
        <dbReference type="PROSITE" id="PS50878"/>
    </source>
</evidence>
<organism evidence="4 5">
    <name type="scientific">Esox lucius</name>
    <name type="common">Northern pike</name>
    <dbReference type="NCBI Taxonomy" id="8010"/>
    <lineage>
        <taxon>Eukaryota</taxon>
        <taxon>Metazoa</taxon>
        <taxon>Chordata</taxon>
        <taxon>Craniata</taxon>
        <taxon>Vertebrata</taxon>
        <taxon>Euteleostomi</taxon>
        <taxon>Actinopterygii</taxon>
        <taxon>Neopterygii</taxon>
        <taxon>Teleostei</taxon>
        <taxon>Protacanthopterygii</taxon>
        <taxon>Esociformes</taxon>
        <taxon>Esocidae</taxon>
        <taxon>Esox</taxon>
    </lineage>
</organism>
<dbReference type="AlphaFoldDB" id="A0AAY5KZ03"/>
<accession>A0AAY5KZ03</accession>
<reference evidence="4" key="3">
    <citation type="submission" date="2025-09" db="UniProtKB">
        <authorList>
            <consortium name="Ensembl"/>
        </authorList>
    </citation>
    <scope>IDENTIFICATION</scope>
</reference>